<dbReference type="GO" id="GO:0015292">
    <property type="term" value="F:uniporter activity"/>
    <property type="evidence" value="ECO:0007669"/>
    <property type="project" value="UniProtKB-UniRule"/>
</dbReference>
<reference evidence="17" key="1">
    <citation type="submission" date="2020-05" db="UniProtKB">
        <authorList>
            <consortium name="EnsemblMetazoa"/>
        </authorList>
    </citation>
    <scope>IDENTIFICATION</scope>
    <source>
        <strain evidence="17">BB02</strain>
    </source>
</reference>
<keyword evidence="6 15" id="KW-0812">Transmembrane</keyword>
<feature type="domain" description="Calcium uniporter protein C-terminal" evidence="16">
    <location>
        <begin position="109"/>
        <end position="311"/>
    </location>
</feature>
<keyword evidence="3 15" id="KW-0813">Transport</keyword>
<dbReference type="GO" id="GO:0036444">
    <property type="term" value="P:calcium import into the mitochondrion"/>
    <property type="evidence" value="ECO:0007669"/>
    <property type="project" value="TreeGrafter"/>
</dbReference>
<feature type="transmembrane region" description="Helical" evidence="15">
    <location>
        <begin position="257"/>
        <end position="275"/>
    </location>
</feature>
<keyword evidence="13 15" id="KW-0407">Ion channel</keyword>
<feature type="transmembrane region" description="Helical" evidence="15">
    <location>
        <begin position="226"/>
        <end position="245"/>
    </location>
</feature>
<evidence type="ECO:0000256" key="14">
    <source>
        <dbReference type="ARBA" id="ARBA00036634"/>
    </source>
</evidence>
<keyword evidence="5 15" id="KW-0107">Calcium channel</keyword>
<dbReference type="VEuPathDB" id="VectorBase:BGLB002070"/>
<organism evidence="17 18">
    <name type="scientific">Biomphalaria glabrata</name>
    <name type="common">Bloodfluke planorb</name>
    <name type="synonym">Freshwater snail</name>
    <dbReference type="NCBI Taxonomy" id="6526"/>
    <lineage>
        <taxon>Eukaryota</taxon>
        <taxon>Metazoa</taxon>
        <taxon>Spiralia</taxon>
        <taxon>Lophotrochozoa</taxon>
        <taxon>Mollusca</taxon>
        <taxon>Gastropoda</taxon>
        <taxon>Heterobranchia</taxon>
        <taxon>Euthyneura</taxon>
        <taxon>Panpulmonata</taxon>
        <taxon>Hygrophila</taxon>
        <taxon>Lymnaeoidea</taxon>
        <taxon>Planorbidae</taxon>
        <taxon>Biomphalaria</taxon>
    </lineage>
</organism>
<gene>
    <name evidence="17" type="primary">106074414</name>
</gene>
<dbReference type="OrthoDB" id="278338at2759"/>
<evidence type="ECO:0000259" key="16">
    <source>
        <dbReference type="Pfam" id="PF04678"/>
    </source>
</evidence>
<keyword evidence="7 15" id="KW-0999">Mitochondrion inner membrane</keyword>
<evidence type="ECO:0000256" key="11">
    <source>
        <dbReference type="ARBA" id="ARBA00023128"/>
    </source>
</evidence>
<evidence type="ECO:0000313" key="17">
    <source>
        <dbReference type="EnsemblMetazoa" id="BGLB002070-PB"/>
    </source>
</evidence>
<dbReference type="STRING" id="6526.A0A2C9JG61"/>
<comment type="similarity">
    <text evidence="2 15">Belongs to the MCU (TC 1.A.77) family.</text>
</comment>
<keyword evidence="9 15" id="KW-1133">Transmembrane helix</keyword>
<comment type="function">
    <text evidence="15">Mitochondrial inner membrane calcium uniporter that mediates calcium uptake into mitochondria. Mitochondrial calcium homeostasis plays key roles in cellular physiology and regulates cell bioenergetics, cytoplasmic calcium signals and activation of cell death pathways.</text>
</comment>
<evidence type="ECO:0000256" key="12">
    <source>
        <dbReference type="ARBA" id="ARBA00023136"/>
    </source>
</evidence>
<evidence type="ECO:0000256" key="5">
    <source>
        <dbReference type="ARBA" id="ARBA00022673"/>
    </source>
</evidence>
<evidence type="ECO:0000256" key="6">
    <source>
        <dbReference type="ARBA" id="ARBA00022692"/>
    </source>
</evidence>
<dbReference type="Proteomes" id="UP000076420">
    <property type="component" value="Unassembled WGS sequence"/>
</dbReference>
<comment type="domain">
    <text evidence="15">The selectivity filter, in which calcium ions are arranged in single file, is composed of two acidic rings separated by one helical turn along the central axis of the channel pore.</text>
</comment>
<evidence type="ECO:0000256" key="4">
    <source>
        <dbReference type="ARBA" id="ARBA00022568"/>
    </source>
</evidence>
<dbReference type="VEuPathDB" id="VectorBase:BGLAX_047725"/>
<dbReference type="Pfam" id="PF04678">
    <property type="entry name" value="MCU"/>
    <property type="match status" value="1"/>
</dbReference>
<comment type="subcellular location">
    <subcellularLocation>
        <location evidence="1 15">Mitochondrion inner membrane</location>
        <topology evidence="1 15">Multi-pass membrane protein</topology>
    </subcellularLocation>
</comment>
<dbReference type="GO" id="GO:1990246">
    <property type="term" value="C:uniplex complex"/>
    <property type="evidence" value="ECO:0007669"/>
    <property type="project" value="TreeGrafter"/>
</dbReference>
<keyword evidence="12 15" id="KW-0472">Membrane</keyword>
<protein>
    <recommendedName>
        <fullName evidence="15">Calcium uniporter protein</fullName>
    </recommendedName>
</protein>
<evidence type="ECO:0000256" key="3">
    <source>
        <dbReference type="ARBA" id="ARBA00022448"/>
    </source>
</evidence>
<sequence length="345" mass="39875">MAAVASLSLRKQICRSFLVQNATFYNAICNNRNVVHRRNKLASLYFQTKNTCFRPLTTQVLYKTDVTVDYRDGLPVVTLPLPSRKDTCEFTLKPISQTVGDFIQFIKAEDGGIDSVAFYTKDGSRIAKSTTIDVLMRSDFQISINDQKYSVSPPVICPVTHEDAQTLTDIKLLISKLYTTLNVENYQLEREKELRTRLEDLKAQIAPLEQKAGVICSKASVNTNRLSWLGLGLMSLQFGILARLTWWEYSWDIMEPVTYFVTYGTSMAMFAYFLLTKQEYVFPDVKDRQFLIKFYKLANKEKLDVDKYNQLREAITEAEHDLRRLRDPLQLHLPIKEMDKIVKKE</sequence>
<dbReference type="RefSeq" id="XP_013090673.2">
    <property type="nucleotide sequence ID" value="XM_013235219.2"/>
</dbReference>
<evidence type="ECO:0000256" key="15">
    <source>
        <dbReference type="RuleBase" id="RU367035"/>
    </source>
</evidence>
<dbReference type="InterPro" id="IPR006769">
    <property type="entry name" value="MCU_C"/>
</dbReference>
<name>A0A2C9JG61_BIOGL</name>
<dbReference type="InterPro" id="IPR039055">
    <property type="entry name" value="MCU_fam"/>
</dbReference>
<keyword evidence="10 15" id="KW-0406">Ion transport</keyword>
<keyword evidence="11 15" id="KW-0496">Mitochondrion</keyword>
<comment type="catalytic activity">
    <reaction evidence="14">
        <text>Ca(2+)(in) = Ca(2+)(out)</text>
        <dbReference type="Rhea" id="RHEA:29671"/>
        <dbReference type="ChEBI" id="CHEBI:29108"/>
    </reaction>
</comment>
<dbReference type="GO" id="GO:0051560">
    <property type="term" value="P:mitochondrial calcium ion homeostasis"/>
    <property type="evidence" value="ECO:0007669"/>
    <property type="project" value="UniProtKB-UniRule"/>
</dbReference>
<accession>A0A2C9JG61</accession>
<evidence type="ECO:0000256" key="10">
    <source>
        <dbReference type="ARBA" id="ARBA00023065"/>
    </source>
</evidence>
<dbReference type="GO" id="GO:0005262">
    <property type="term" value="F:calcium channel activity"/>
    <property type="evidence" value="ECO:0007669"/>
    <property type="project" value="UniProtKB-UniRule"/>
</dbReference>
<dbReference type="PANTHER" id="PTHR13462:SF10">
    <property type="entry name" value="CALCIUM UNIPORTER PROTEIN, MITOCHONDRIAL"/>
    <property type="match status" value="1"/>
</dbReference>
<dbReference type="AlphaFoldDB" id="A0A2C9JG61"/>
<dbReference type="EnsemblMetazoa" id="BGLB002070-RB">
    <property type="protein sequence ID" value="BGLB002070-PB"/>
    <property type="gene ID" value="BGLB002070"/>
</dbReference>
<keyword evidence="8 15" id="KW-0106">Calcium</keyword>
<evidence type="ECO:0000256" key="13">
    <source>
        <dbReference type="ARBA" id="ARBA00023303"/>
    </source>
</evidence>
<evidence type="ECO:0000256" key="9">
    <source>
        <dbReference type="ARBA" id="ARBA00022989"/>
    </source>
</evidence>
<evidence type="ECO:0000256" key="8">
    <source>
        <dbReference type="ARBA" id="ARBA00022837"/>
    </source>
</evidence>
<evidence type="ECO:0000256" key="7">
    <source>
        <dbReference type="ARBA" id="ARBA00022792"/>
    </source>
</evidence>
<dbReference type="KEGG" id="bgt:106074414"/>
<keyword evidence="4 15" id="KW-0109">Calcium transport</keyword>
<evidence type="ECO:0000313" key="18">
    <source>
        <dbReference type="Proteomes" id="UP000076420"/>
    </source>
</evidence>
<evidence type="ECO:0000256" key="1">
    <source>
        <dbReference type="ARBA" id="ARBA00004448"/>
    </source>
</evidence>
<dbReference type="PANTHER" id="PTHR13462">
    <property type="entry name" value="CALCIUM UNIPORTER PROTEIN, MITOCHONDRIAL"/>
    <property type="match status" value="1"/>
</dbReference>
<evidence type="ECO:0000256" key="2">
    <source>
        <dbReference type="ARBA" id="ARBA00005653"/>
    </source>
</evidence>
<proteinExistence type="inferred from homology"/>